<keyword evidence="4" id="KW-1185">Reference proteome</keyword>
<dbReference type="PROSITE" id="PS51257">
    <property type="entry name" value="PROKAR_LIPOPROTEIN"/>
    <property type="match status" value="1"/>
</dbReference>
<reference evidence="3 4" key="2">
    <citation type="journal article" date="2010" name="BMC Genomics">
        <title>The genome of Geobacter bemidjiensis, exemplar for the subsurface clade of Geobacter species that predominate in Fe(III)-reducing subsurface environments.</title>
        <authorList>
            <person name="Aklujkar M."/>
            <person name="Young N.D."/>
            <person name="Holmes D."/>
            <person name="Chavan M."/>
            <person name="Risso C."/>
            <person name="Kiss H.E."/>
            <person name="Han C.S."/>
            <person name="Land M.L."/>
            <person name="Lovley D.R."/>
        </authorList>
    </citation>
    <scope>NUCLEOTIDE SEQUENCE [LARGE SCALE GENOMIC DNA]</scope>
    <source>
        <strain evidence="4">ATCC BAA-1014 / DSM 16622 / JCM 12645 / Bem</strain>
    </source>
</reference>
<gene>
    <name evidence="3" type="ordered locus">Gbem_3379</name>
</gene>
<organism evidence="3 4">
    <name type="scientific">Citrifermentans bemidjiense (strain ATCC BAA-1014 / DSM 16622 / JCM 12645 / Bem)</name>
    <name type="common">Geobacter bemidjiensis</name>
    <dbReference type="NCBI Taxonomy" id="404380"/>
    <lineage>
        <taxon>Bacteria</taxon>
        <taxon>Pseudomonadati</taxon>
        <taxon>Thermodesulfobacteriota</taxon>
        <taxon>Desulfuromonadia</taxon>
        <taxon>Geobacterales</taxon>
        <taxon>Geobacteraceae</taxon>
        <taxon>Citrifermentans</taxon>
    </lineage>
</organism>
<keyword evidence="3" id="KW-0449">Lipoprotein</keyword>
<dbReference type="GO" id="GO:0016491">
    <property type="term" value="F:oxidoreductase activity"/>
    <property type="evidence" value="ECO:0007669"/>
    <property type="project" value="TreeGrafter"/>
</dbReference>
<dbReference type="SUPFAM" id="SSF48695">
    <property type="entry name" value="Multiheme cytochromes"/>
    <property type="match status" value="2"/>
</dbReference>
<accession>B5EB82</accession>
<evidence type="ECO:0000313" key="3">
    <source>
        <dbReference type="EMBL" id="ACH40374.1"/>
    </source>
</evidence>
<dbReference type="KEGG" id="gbm:Gbem_3379"/>
<evidence type="ECO:0000256" key="2">
    <source>
        <dbReference type="SAM" id="SignalP"/>
    </source>
</evidence>
<dbReference type="RefSeq" id="WP_012531806.1">
    <property type="nucleotide sequence ID" value="NC_011146.1"/>
</dbReference>
<dbReference type="InterPro" id="IPR051829">
    <property type="entry name" value="Multiheme_Cytochr_ET"/>
</dbReference>
<dbReference type="AlphaFoldDB" id="B5EB82"/>
<dbReference type="CDD" id="cd08168">
    <property type="entry name" value="Cytochrom_C3"/>
    <property type="match status" value="1"/>
</dbReference>
<feature type="signal peptide" evidence="2">
    <location>
        <begin position="1"/>
        <end position="22"/>
    </location>
</feature>
<evidence type="ECO:0000256" key="1">
    <source>
        <dbReference type="ARBA" id="ARBA00022729"/>
    </source>
</evidence>
<dbReference type="STRING" id="404380.Gbem_3379"/>
<reference evidence="3 4" key="1">
    <citation type="submission" date="2008-07" db="EMBL/GenBank/DDBJ databases">
        <title>Complete sequence of Geobacter bemidjiensis BEM.</title>
        <authorList>
            <consortium name="US DOE Joint Genome Institute"/>
            <person name="Lucas S."/>
            <person name="Copeland A."/>
            <person name="Lapidus A."/>
            <person name="Glavina del Rio T."/>
            <person name="Dalin E."/>
            <person name="Tice H."/>
            <person name="Bruce D."/>
            <person name="Goodwin L."/>
            <person name="Pitluck S."/>
            <person name="Kiss H."/>
            <person name="Brettin T."/>
            <person name="Detter J.C."/>
            <person name="Han C."/>
            <person name="Kuske C.R."/>
            <person name="Schmutz J."/>
            <person name="Larimer F."/>
            <person name="Land M."/>
            <person name="Hauser L."/>
            <person name="Kyrpides N."/>
            <person name="Lykidis A."/>
            <person name="Lovley D."/>
            <person name="Richardson P."/>
        </authorList>
    </citation>
    <scope>NUCLEOTIDE SEQUENCE [LARGE SCALE GENOMIC DNA]</scope>
    <source>
        <strain evidence="4">ATCC BAA-1014 / DSM 16622 / JCM 12645 / Bem</strain>
    </source>
</reference>
<proteinExistence type="predicted"/>
<dbReference type="InterPro" id="IPR036280">
    <property type="entry name" value="Multihaem_cyt_sf"/>
</dbReference>
<name>B5EB82_CITBB</name>
<keyword evidence="1 2" id="KW-0732">Signal</keyword>
<sequence>MSKKVFKYSAVIASLLMTAVFAGCGTSHKEGNLTAGNVAKVDETLCAQCHGSAREKLTGRVIYDDYAQSVHALQNVGCQDCHGGGAQHNGVGPMPYPKPGPDQCKTCHDSNKLVTNYKASIHFNAVTENGEEKCNRCHTHEGAVLAAQFGFTGDKTVMDALVNAPGTVANARAIMCNTCHVTHKPQDLRFDANWNPSVTLGAQVQTGSDQYKLCTQCHTYLNPNGTLVASGSNGTAKFFHNTAWNRVIASTHFDDPLTAKVEGYNIRTNSADPCFDCHGHESKTNTSILSRTATGTYVRTTPEATIYTDWAKSGHAGGLLAVKYAAVDAYPKKADGTYDRSQGMTDAVMAAGITDTEAQAWTHYNWDKTNDTVAGDRTGRAACQKCHTSTGTANYMTAPTTYNPANNDFSHLSGWTATTGSVQNEVLYCWGCHKNAGTGELRAPGAIKADYNFQGAVATYPDVKASNVCIVCHVGQASGNSITDLTAAANPFNNVSFVNSHYMAAAGLMYVKIGYTNFVPANTQVPGTTGTAIVSYGQTLTSDADNTVDVNSAAVKGKLTSTHRKLGTSAINGDSHNTAFFVAGNLDSDGPCVTCHYAAGDHTLVLGQKTIDNVCSKCHDVKTPADLEAFIDDEGALPFENAIALALKSLKTNYNISYNQAAYPYFYDDNLAAGTAVKDWTRGGALTAAEAEKLMGACFNINVLKRDPAAHAHARTYARRLLYDSIDFLDNKTMDLSTGATALASGMKDAAGADIYTKGANSNTGTTESFKYLAGYNRTTFVWNASERP</sequence>
<dbReference type="OrthoDB" id="5477228at2"/>
<dbReference type="PANTHER" id="PTHR35038">
    <property type="entry name" value="DISSIMILATORY SULFITE REDUCTASE SIRA"/>
    <property type="match status" value="1"/>
</dbReference>
<dbReference type="Proteomes" id="UP000008825">
    <property type="component" value="Chromosome"/>
</dbReference>
<dbReference type="HOGENOM" id="CLU_355545_0_0_7"/>
<dbReference type="PANTHER" id="PTHR35038:SF8">
    <property type="entry name" value="C-TYPE POLYHEME CYTOCHROME OMCC"/>
    <property type="match status" value="1"/>
</dbReference>
<protein>
    <submittedName>
        <fullName evidence="3">Lipoprotein cytochrome c</fullName>
    </submittedName>
</protein>
<feature type="chain" id="PRO_5002832430" evidence="2">
    <location>
        <begin position="23"/>
        <end position="789"/>
    </location>
</feature>
<dbReference type="Gene3D" id="1.10.1130.10">
    <property type="entry name" value="Flavocytochrome C3, Chain A"/>
    <property type="match status" value="2"/>
</dbReference>
<dbReference type="EMBL" id="CP001124">
    <property type="protein sequence ID" value="ACH40374.1"/>
    <property type="molecule type" value="Genomic_DNA"/>
</dbReference>
<evidence type="ECO:0000313" key="4">
    <source>
        <dbReference type="Proteomes" id="UP000008825"/>
    </source>
</evidence>
<dbReference type="eggNOG" id="COG3005">
    <property type="taxonomic scope" value="Bacteria"/>
</dbReference>